<comment type="similarity">
    <text evidence="2 7">Belongs to the DedA family.</text>
</comment>
<dbReference type="Pfam" id="PF09335">
    <property type="entry name" value="VTT_dom"/>
    <property type="match status" value="1"/>
</dbReference>
<evidence type="ECO:0000256" key="6">
    <source>
        <dbReference type="ARBA" id="ARBA00023136"/>
    </source>
</evidence>
<sequence length="216" mass="22443">MPELLTEIASPAWAYVVLLALLVADAFVPVIPTQVVMITGGALTVYGGLNLPVTIAVGALGVFVGDLACYLLGRGAPDRRAPRDVQRGRARRVANRVTRGLRRPGPLVILLCRFVPGGRMAACFSAGRSRYPYRLFVLYEGLAAIGWATYGGLVGHLGGTALTESAWRLALIAGLAAAGFAAAGWAMTVVGARRAAEPVAVVPVVVPARTDAPGAE</sequence>
<evidence type="ECO:0000256" key="2">
    <source>
        <dbReference type="ARBA" id="ARBA00010792"/>
    </source>
</evidence>
<dbReference type="EMBL" id="LT607733">
    <property type="protein sequence ID" value="SCG18425.1"/>
    <property type="molecule type" value="Genomic_DNA"/>
</dbReference>
<accession>A0A1C5GF46</accession>
<comment type="subcellular location">
    <subcellularLocation>
        <location evidence="1 7">Cell membrane</location>
        <topology evidence="1 7">Multi-pass membrane protein</topology>
    </subcellularLocation>
</comment>
<dbReference type="InterPro" id="IPR032818">
    <property type="entry name" value="DedA-like"/>
</dbReference>
<dbReference type="InterPro" id="IPR032816">
    <property type="entry name" value="VTT_dom"/>
</dbReference>
<feature type="transmembrane region" description="Helical" evidence="7">
    <location>
        <begin position="51"/>
        <end position="73"/>
    </location>
</feature>
<evidence type="ECO:0000256" key="4">
    <source>
        <dbReference type="ARBA" id="ARBA00022692"/>
    </source>
</evidence>
<keyword evidence="4 7" id="KW-0812">Transmembrane</keyword>
<dbReference type="PANTHER" id="PTHR30353">
    <property type="entry name" value="INNER MEMBRANE PROTEIN DEDA-RELATED"/>
    <property type="match status" value="1"/>
</dbReference>
<protein>
    <submittedName>
        <fullName evidence="9">Membrane protein DedA, SNARE-associated domain</fullName>
    </submittedName>
</protein>
<evidence type="ECO:0000256" key="1">
    <source>
        <dbReference type="ARBA" id="ARBA00004651"/>
    </source>
</evidence>
<dbReference type="Proteomes" id="UP000198251">
    <property type="component" value="Chromosome I"/>
</dbReference>
<evidence type="ECO:0000256" key="7">
    <source>
        <dbReference type="RuleBase" id="RU367016"/>
    </source>
</evidence>
<dbReference type="AlphaFoldDB" id="A0A1C5GF46"/>
<name>A0A1C5GF46_MICEH</name>
<keyword evidence="6 7" id="KW-0472">Membrane</keyword>
<evidence type="ECO:0000313" key="10">
    <source>
        <dbReference type="Proteomes" id="UP000198251"/>
    </source>
</evidence>
<keyword evidence="10" id="KW-1185">Reference proteome</keyword>
<keyword evidence="5 7" id="KW-1133">Transmembrane helix</keyword>
<evidence type="ECO:0000313" key="9">
    <source>
        <dbReference type="EMBL" id="SCG18425.1"/>
    </source>
</evidence>
<feature type="domain" description="VTT" evidence="8">
    <location>
        <begin position="31"/>
        <end position="150"/>
    </location>
</feature>
<organism evidence="9 10">
    <name type="scientific">Micromonospora echinofusca</name>
    <dbReference type="NCBI Taxonomy" id="47858"/>
    <lineage>
        <taxon>Bacteria</taxon>
        <taxon>Bacillati</taxon>
        <taxon>Actinomycetota</taxon>
        <taxon>Actinomycetes</taxon>
        <taxon>Micromonosporales</taxon>
        <taxon>Micromonosporaceae</taxon>
        <taxon>Micromonospora</taxon>
    </lineage>
</organism>
<evidence type="ECO:0000259" key="8">
    <source>
        <dbReference type="Pfam" id="PF09335"/>
    </source>
</evidence>
<feature type="transmembrane region" description="Helical" evidence="7">
    <location>
        <begin position="12"/>
        <end position="31"/>
    </location>
</feature>
<keyword evidence="3 7" id="KW-1003">Cell membrane</keyword>
<evidence type="ECO:0000256" key="5">
    <source>
        <dbReference type="ARBA" id="ARBA00022989"/>
    </source>
</evidence>
<dbReference type="RefSeq" id="WP_089002037.1">
    <property type="nucleotide sequence ID" value="NZ_JBFAAC010000003.1"/>
</dbReference>
<proteinExistence type="inferred from homology"/>
<feature type="transmembrane region" description="Helical" evidence="7">
    <location>
        <begin position="135"/>
        <end position="154"/>
    </location>
</feature>
<gene>
    <name evidence="9" type="ORF">GA0070610_4768</name>
</gene>
<reference evidence="9 10" key="1">
    <citation type="submission" date="2016-06" db="EMBL/GenBank/DDBJ databases">
        <authorList>
            <person name="Kjaerup R.B."/>
            <person name="Dalgaard T.S."/>
            <person name="Juul-Madsen H.R."/>
        </authorList>
    </citation>
    <scope>NUCLEOTIDE SEQUENCE [LARGE SCALE GENOMIC DNA]</scope>
    <source>
        <strain evidence="9 10">DSM 43913</strain>
    </source>
</reference>
<dbReference type="GO" id="GO:0005886">
    <property type="term" value="C:plasma membrane"/>
    <property type="evidence" value="ECO:0007669"/>
    <property type="project" value="UniProtKB-SubCell"/>
</dbReference>
<evidence type="ECO:0000256" key="3">
    <source>
        <dbReference type="ARBA" id="ARBA00022475"/>
    </source>
</evidence>
<dbReference type="GeneID" id="95804458"/>
<feature type="transmembrane region" description="Helical" evidence="7">
    <location>
        <begin position="166"/>
        <end position="186"/>
    </location>
</feature>
<dbReference type="PANTHER" id="PTHR30353:SF0">
    <property type="entry name" value="TRANSMEMBRANE PROTEIN"/>
    <property type="match status" value="1"/>
</dbReference>